<keyword evidence="13" id="KW-0675">Receptor</keyword>
<keyword evidence="2" id="KW-0723">Serine/threonine-protein kinase</keyword>
<reference evidence="22" key="4">
    <citation type="submission" date="2019-03" db="UniProtKB">
        <authorList>
            <consortium name="EnsemblPlants"/>
        </authorList>
    </citation>
    <scope>IDENTIFICATION</scope>
</reference>
<evidence type="ECO:0000256" key="4">
    <source>
        <dbReference type="ARBA" id="ARBA00022679"/>
    </source>
</evidence>
<dbReference type="AlphaFoldDB" id="A0A452YGL4"/>
<dbReference type="PROSITE" id="PS50011">
    <property type="entry name" value="PROTEIN_KINASE_DOM"/>
    <property type="match status" value="1"/>
</dbReference>
<dbReference type="FunFam" id="3.30.430.20:FF:000015">
    <property type="entry name" value="Cysteine-rich receptor-like protein kinase 3"/>
    <property type="match status" value="1"/>
</dbReference>
<protein>
    <recommendedName>
        <fullName evidence="24">Protein kinase domain-containing protein</fullName>
    </recommendedName>
</protein>
<evidence type="ECO:0000256" key="7">
    <source>
        <dbReference type="ARBA" id="ARBA00022737"/>
    </source>
</evidence>
<dbReference type="EnsemblPlants" id="AET1Gv20411400.1">
    <property type="protein sequence ID" value="AET1Gv20411400.1"/>
    <property type="gene ID" value="AET1Gv20411400"/>
</dbReference>
<dbReference type="InterPro" id="IPR011009">
    <property type="entry name" value="Kinase-like_dom_sf"/>
</dbReference>
<feature type="transmembrane region" description="Helical" evidence="19">
    <location>
        <begin position="54"/>
        <end position="75"/>
    </location>
</feature>
<evidence type="ECO:0000256" key="14">
    <source>
        <dbReference type="ARBA" id="ARBA00023180"/>
    </source>
</evidence>
<feature type="domain" description="Gnk2-homologous" evidence="21">
    <location>
        <begin position="80"/>
        <end position="182"/>
    </location>
</feature>
<evidence type="ECO:0000256" key="2">
    <source>
        <dbReference type="ARBA" id="ARBA00022527"/>
    </source>
</evidence>
<dbReference type="CDD" id="cd14066">
    <property type="entry name" value="STKc_IRAK"/>
    <property type="match status" value="1"/>
</dbReference>
<evidence type="ECO:0000256" key="11">
    <source>
        <dbReference type="ARBA" id="ARBA00022989"/>
    </source>
</evidence>
<dbReference type="Gene3D" id="1.10.510.10">
    <property type="entry name" value="Transferase(Phosphotransferase) domain 1"/>
    <property type="match status" value="1"/>
</dbReference>
<evidence type="ECO:0000256" key="3">
    <source>
        <dbReference type="ARBA" id="ARBA00022553"/>
    </source>
</evidence>
<evidence type="ECO:0000256" key="1">
    <source>
        <dbReference type="ARBA" id="ARBA00004167"/>
    </source>
</evidence>
<keyword evidence="7" id="KW-0677">Repeat</keyword>
<evidence type="ECO:0000256" key="17">
    <source>
        <dbReference type="PROSITE-ProRule" id="PRU10141"/>
    </source>
</evidence>
<reference evidence="22" key="3">
    <citation type="journal article" date="2017" name="Nature">
        <title>Genome sequence of the progenitor of the wheat D genome Aegilops tauschii.</title>
        <authorList>
            <person name="Luo M.C."/>
            <person name="Gu Y.Q."/>
            <person name="Puiu D."/>
            <person name="Wang H."/>
            <person name="Twardziok S.O."/>
            <person name="Deal K.R."/>
            <person name="Huo N."/>
            <person name="Zhu T."/>
            <person name="Wang L."/>
            <person name="Wang Y."/>
            <person name="McGuire P.E."/>
            <person name="Liu S."/>
            <person name="Long H."/>
            <person name="Ramasamy R.K."/>
            <person name="Rodriguez J.C."/>
            <person name="Van S.L."/>
            <person name="Yuan L."/>
            <person name="Wang Z."/>
            <person name="Xia Z."/>
            <person name="Xiao L."/>
            <person name="Anderson O.D."/>
            <person name="Ouyang S."/>
            <person name="Liang Y."/>
            <person name="Zimin A.V."/>
            <person name="Pertea G."/>
            <person name="Qi P."/>
            <person name="Bennetzen J.L."/>
            <person name="Dai X."/>
            <person name="Dawson M.W."/>
            <person name="Muller H.G."/>
            <person name="Kugler K."/>
            <person name="Rivarola-Duarte L."/>
            <person name="Spannagl M."/>
            <person name="Mayer K.F.X."/>
            <person name="Lu F.H."/>
            <person name="Bevan M.W."/>
            <person name="Leroy P."/>
            <person name="Li P."/>
            <person name="You F.M."/>
            <person name="Sun Q."/>
            <person name="Liu Z."/>
            <person name="Lyons E."/>
            <person name="Wicker T."/>
            <person name="Salzberg S.L."/>
            <person name="Devos K.M."/>
            <person name="Dvorak J."/>
        </authorList>
    </citation>
    <scope>NUCLEOTIDE SEQUENCE [LARGE SCALE GENOMIC DNA]</scope>
    <source>
        <strain evidence="22">cv. AL8/78</strain>
    </source>
</reference>
<evidence type="ECO:0000256" key="6">
    <source>
        <dbReference type="ARBA" id="ARBA00022729"/>
    </source>
</evidence>
<keyword evidence="6" id="KW-0732">Signal</keyword>
<dbReference type="PROSITE" id="PS51473">
    <property type="entry name" value="GNK2"/>
    <property type="match status" value="2"/>
</dbReference>
<keyword evidence="10 17" id="KW-0067">ATP-binding</keyword>
<dbReference type="PROSITE" id="PS00107">
    <property type="entry name" value="PROTEIN_KINASE_ATP"/>
    <property type="match status" value="1"/>
</dbReference>
<comment type="catalytic activity">
    <reaction evidence="15">
        <text>L-seryl-[protein] + ATP = O-phospho-L-seryl-[protein] + ADP + H(+)</text>
        <dbReference type="Rhea" id="RHEA:17989"/>
        <dbReference type="Rhea" id="RHEA-COMP:9863"/>
        <dbReference type="Rhea" id="RHEA-COMP:11604"/>
        <dbReference type="ChEBI" id="CHEBI:15378"/>
        <dbReference type="ChEBI" id="CHEBI:29999"/>
        <dbReference type="ChEBI" id="CHEBI:30616"/>
        <dbReference type="ChEBI" id="CHEBI:83421"/>
        <dbReference type="ChEBI" id="CHEBI:456216"/>
    </reaction>
</comment>
<name>A0A452YGL4_AEGTS</name>
<evidence type="ECO:0000259" key="21">
    <source>
        <dbReference type="PROSITE" id="PS51473"/>
    </source>
</evidence>
<feature type="compositionally biased region" description="Low complexity" evidence="18">
    <location>
        <begin position="659"/>
        <end position="673"/>
    </location>
</feature>
<evidence type="ECO:0000256" key="5">
    <source>
        <dbReference type="ARBA" id="ARBA00022692"/>
    </source>
</evidence>
<evidence type="ECO:0000256" key="16">
    <source>
        <dbReference type="ARBA" id="ARBA00047951"/>
    </source>
</evidence>
<dbReference type="FunFam" id="1.10.510.10:FF:000336">
    <property type="entry name" value="Cysteine-rich receptor-like protein kinase 2"/>
    <property type="match status" value="1"/>
</dbReference>
<keyword evidence="11 19" id="KW-1133">Transmembrane helix</keyword>
<dbReference type="PROSITE" id="PS00108">
    <property type="entry name" value="PROTEIN_KINASE_ST"/>
    <property type="match status" value="1"/>
</dbReference>
<dbReference type="SMART" id="SM00220">
    <property type="entry name" value="S_TKc"/>
    <property type="match status" value="1"/>
</dbReference>
<accession>A0A452YGL4</accession>
<evidence type="ECO:0000256" key="8">
    <source>
        <dbReference type="ARBA" id="ARBA00022741"/>
    </source>
</evidence>
<dbReference type="InterPro" id="IPR038408">
    <property type="entry name" value="GNK2_sf"/>
</dbReference>
<dbReference type="Gramene" id="AET1Gv20411400.1">
    <property type="protein sequence ID" value="AET1Gv20411400.1"/>
    <property type="gene ID" value="AET1Gv20411400"/>
</dbReference>
<dbReference type="STRING" id="200361.A0A452YGL4"/>
<evidence type="ECO:0000313" key="22">
    <source>
        <dbReference type="EnsemblPlants" id="AET1Gv20411400.1"/>
    </source>
</evidence>
<keyword evidence="12 19" id="KW-0472">Membrane</keyword>
<keyword evidence="4" id="KW-0808">Transferase</keyword>
<evidence type="ECO:0000256" key="19">
    <source>
        <dbReference type="SAM" id="Phobius"/>
    </source>
</evidence>
<evidence type="ECO:0000256" key="13">
    <source>
        <dbReference type="ARBA" id="ARBA00023170"/>
    </source>
</evidence>
<evidence type="ECO:0000256" key="15">
    <source>
        <dbReference type="ARBA" id="ARBA00047558"/>
    </source>
</evidence>
<evidence type="ECO:0008006" key="24">
    <source>
        <dbReference type="Google" id="ProtNLM"/>
    </source>
</evidence>
<keyword evidence="14" id="KW-0325">Glycoprotein</keyword>
<dbReference type="Proteomes" id="UP000015105">
    <property type="component" value="Chromosome 1D"/>
</dbReference>
<keyword evidence="3" id="KW-0597">Phosphoprotein</keyword>
<evidence type="ECO:0000256" key="9">
    <source>
        <dbReference type="ARBA" id="ARBA00022777"/>
    </source>
</evidence>
<dbReference type="InterPro" id="IPR002902">
    <property type="entry name" value="GNK2"/>
</dbReference>
<dbReference type="CDD" id="cd23509">
    <property type="entry name" value="Gnk2-like"/>
    <property type="match status" value="2"/>
</dbReference>
<dbReference type="Gene3D" id="3.30.200.20">
    <property type="entry name" value="Phosphorylase Kinase, domain 1"/>
    <property type="match status" value="1"/>
</dbReference>
<dbReference type="Pfam" id="PF07714">
    <property type="entry name" value="PK_Tyr_Ser-Thr"/>
    <property type="match status" value="1"/>
</dbReference>
<dbReference type="GO" id="GO:0005524">
    <property type="term" value="F:ATP binding"/>
    <property type="evidence" value="ECO:0007669"/>
    <property type="project" value="UniProtKB-UniRule"/>
</dbReference>
<comment type="catalytic activity">
    <reaction evidence="16">
        <text>L-threonyl-[protein] + ATP = O-phospho-L-threonyl-[protein] + ADP + H(+)</text>
        <dbReference type="Rhea" id="RHEA:46608"/>
        <dbReference type="Rhea" id="RHEA-COMP:11060"/>
        <dbReference type="Rhea" id="RHEA-COMP:11605"/>
        <dbReference type="ChEBI" id="CHEBI:15378"/>
        <dbReference type="ChEBI" id="CHEBI:30013"/>
        <dbReference type="ChEBI" id="CHEBI:30616"/>
        <dbReference type="ChEBI" id="CHEBI:61977"/>
        <dbReference type="ChEBI" id="CHEBI:456216"/>
    </reaction>
</comment>
<keyword evidence="8 17" id="KW-0547">Nucleotide-binding</keyword>
<dbReference type="InterPro" id="IPR008271">
    <property type="entry name" value="Ser/Thr_kinase_AS"/>
</dbReference>
<dbReference type="Pfam" id="PF01657">
    <property type="entry name" value="Stress-antifung"/>
    <property type="match status" value="2"/>
</dbReference>
<keyword evidence="5 19" id="KW-0812">Transmembrane</keyword>
<dbReference type="InterPro" id="IPR017441">
    <property type="entry name" value="Protein_kinase_ATP_BS"/>
</dbReference>
<evidence type="ECO:0000256" key="12">
    <source>
        <dbReference type="ARBA" id="ARBA00023136"/>
    </source>
</evidence>
<dbReference type="InterPro" id="IPR052059">
    <property type="entry name" value="CR_Ser/Thr_kinase"/>
</dbReference>
<dbReference type="PANTHER" id="PTHR47973">
    <property type="entry name" value="CYSTEINE-RICH RECEPTOR-LIKE PROTEIN KINASE 3"/>
    <property type="match status" value="1"/>
</dbReference>
<keyword evidence="23" id="KW-1185">Reference proteome</keyword>
<dbReference type="FunFam" id="3.30.200.20:FF:000177">
    <property type="entry name" value="Cysteine-rich receptor-like protein kinase 2"/>
    <property type="match status" value="1"/>
</dbReference>
<reference evidence="22" key="5">
    <citation type="journal article" date="2021" name="G3 (Bethesda)">
        <title>Aegilops tauschii genome assembly Aet v5.0 features greater sequence contiguity and improved annotation.</title>
        <authorList>
            <person name="Wang L."/>
            <person name="Zhu T."/>
            <person name="Rodriguez J.C."/>
            <person name="Deal K.R."/>
            <person name="Dubcovsky J."/>
            <person name="McGuire P.E."/>
            <person name="Lux T."/>
            <person name="Spannagl M."/>
            <person name="Mayer K.F.X."/>
            <person name="Baldrich P."/>
            <person name="Meyers B.C."/>
            <person name="Huo N."/>
            <person name="Gu Y.Q."/>
            <person name="Zhou H."/>
            <person name="Devos K.M."/>
            <person name="Bennetzen J.L."/>
            <person name="Unver T."/>
            <person name="Budak H."/>
            <person name="Gulick P.J."/>
            <person name="Galiba G."/>
            <person name="Kalapos B."/>
            <person name="Nelson D.R."/>
            <person name="Li P."/>
            <person name="You F.M."/>
            <person name="Luo M.C."/>
            <person name="Dvorak J."/>
        </authorList>
    </citation>
    <scope>NUCLEOTIDE SEQUENCE [LARGE SCALE GENOMIC DNA]</scope>
    <source>
        <strain evidence="22">cv. AL8/78</strain>
    </source>
</reference>
<organism evidence="22 23">
    <name type="scientific">Aegilops tauschii subsp. strangulata</name>
    <name type="common">Goatgrass</name>
    <dbReference type="NCBI Taxonomy" id="200361"/>
    <lineage>
        <taxon>Eukaryota</taxon>
        <taxon>Viridiplantae</taxon>
        <taxon>Streptophyta</taxon>
        <taxon>Embryophyta</taxon>
        <taxon>Tracheophyta</taxon>
        <taxon>Spermatophyta</taxon>
        <taxon>Magnoliopsida</taxon>
        <taxon>Liliopsida</taxon>
        <taxon>Poales</taxon>
        <taxon>Poaceae</taxon>
        <taxon>BOP clade</taxon>
        <taxon>Pooideae</taxon>
        <taxon>Triticodae</taxon>
        <taxon>Triticeae</taxon>
        <taxon>Triticinae</taxon>
        <taxon>Aegilops</taxon>
    </lineage>
</organism>
<dbReference type="Gene3D" id="3.30.430.20">
    <property type="entry name" value="Gnk2 domain, C-X8-C-X2-C motif"/>
    <property type="match status" value="2"/>
</dbReference>
<sequence length="736" mass="79227">ISCSTLPDPAIQHKSIHPPSHHPCRAALVQNPAATAISPPPSLRQPAVPMHRMACLPLLPALVLALASALAPSAVADPQAILLNLGCSQYNATPTAAFLVALNSTFAKLRANLSAGGFATASEPRAAAPAFALAQCRPYVTGRDCVACFDAAAARIRASCGAANGGRAILDGCVIRYESAAFFDQSTLPGNTQLCNGSAVAGGGFDGAVRALIGDLAAAVPRAPRLAAAAAGAGVYAMAQCVETVGAGGCAQCLQVASRNIGGCSPNSDGRAVDAGCFMKYSDKRFFPANATVDLAAYLRSGKSRGKGAIIGGILGGVAFLLLLGLLALLWIRRSRKLQKPRRGDILGATELQGPTSFYYHDLKVATNNFSEKNKLGEGGFGDVFKGLLKNGKTVAVKRLTVMQTSRAKADFESEVKLISNVHHRNLVRLLGCSRKGSECLLVYEYMANNSLDKFLFGERRGTLNWKQRFNIIVGMARGLAYLHEEFHVCIIHRDIKSSNVLLDDDFQPKIADFGLARLLPDDHSHLSTKFAGTLGYTAPEYAIHGQLSEKVDTYSFGVVILEIISGRKSNDTRLEPETQYLLESAWKLYENENLISLVDELLNREEYKPEEVKKIIEIALLCTQSAVASRPTMSEVVVLLLSRNSSELKPTRPTFIDSTSRVRGETSSSSSSSASRATVSISQFSARGDTTLHFVGNNVISDKLWWMRQQLLIQSANEREDRKPIYRGLCWFCMG</sequence>
<evidence type="ECO:0000313" key="23">
    <source>
        <dbReference type="Proteomes" id="UP000015105"/>
    </source>
</evidence>
<feature type="domain" description="Gnk2-homologous" evidence="21">
    <location>
        <begin position="187"/>
        <end position="286"/>
    </location>
</feature>
<evidence type="ECO:0000259" key="20">
    <source>
        <dbReference type="PROSITE" id="PS50011"/>
    </source>
</evidence>
<dbReference type="InterPro" id="IPR000719">
    <property type="entry name" value="Prot_kinase_dom"/>
</dbReference>
<dbReference type="GO" id="GO:0004674">
    <property type="term" value="F:protein serine/threonine kinase activity"/>
    <property type="evidence" value="ECO:0007669"/>
    <property type="project" value="UniProtKB-KW"/>
</dbReference>
<dbReference type="GO" id="GO:0016020">
    <property type="term" value="C:membrane"/>
    <property type="evidence" value="ECO:0007669"/>
    <property type="project" value="UniProtKB-SubCell"/>
</dbReference>
<feature type="region of interest" description="Disordered" evidence="18">
    <location>
        <begin position="653"/>
        <end position="673"/>
    </location>
</feature>
<dbReference type="SUPFAM" id="SSF56112">
    <property type="entry name" value="Protein kinase-like (PK-like)"/>
    <property type="match status" value="1"/>
</dbReference>
<reference evidence="23" key="2">
    <citation type="journal article" date="2017" name="Nat. Plants">
        <title>The Aegilops tauschii genome reveals multiple impacts of transposons.</title>
        <authorList>
            <person name="Zhao G."/>
            <person name="Zou C."/>
            <person name="Li K."/>
            <person name="Wang K."/>
            <person name="Li T."/>
            <person name="Gao L."/>
            <person name="Zhang X."/>
            <person name="Wang H."/>
            <person name="Yang Z."/>
            <person name="Liu X."/>
            <person name="Jiang W."/>
            <person name="Mao L."/>
            <person name="Kong X."/>
            <person name="Jiao Y."/>
            <person name="Jia J."/>
        </authorList>
    </citation>
    <scope>NUCLEOTIDE SEQUENCE [LARGE SCALE GENOMIC DNA]</scope>
    <source>
        <strain evidence="23">cv. AL8/78</strain>
    </source>
</reference>
<evidence type="ECO:0000256" key="10">
    <source>
        <dbReference type="ARBA" id="ARBA00022840"/>
    </source>
</evidence>
<evidence type="ECO:0000256" key="18">
    <source>
        <dbReference type="SAM" id="MobiDB-lite"/>
    </source>
</evidence>
<keyword evidence="9" id="KW-0418">Kinase</keyword>
<dbReference type="InterPro" id="IPR001245">
    <property type="entry name" value="Ser-Thr/Tyr_kinase_cat_dom"/>
</dbReference>
<comment type="subcellular location">
    <subcellularLocation>
        <location evidence="1">Membrane</location>
        <topology evidence="1">Single-pass membrane protein</topology>
    </subcellularLocation>
</comment>
<proteinExistence type="predicted"/>
<reference evidence="23" key="1">
    <citation type="journal article" date="2014" name="Science">
        <title>Ancient hybridizations among the ancestral genomes of bread wheat.</title>
        <authorList>
            <consortium name="International Wheat Genome Sequencing Consortium,"/>
            <person name="Marcussen T."/>
            <person name="Sandve S.R."/>
            <person name="Heier L."/>
            <person name="Spannagl M."/>
            <person name="Pfeifer M."/>
            <person name="Jakobsen K.S."/>
            <person name="Wulff B.B."/>
            <person name="Steuernagel B."/>
            <person name="Mayer K.F."/>
            <person name="Olsen O.A."/>
        </authorList>
    </citation>
    <scope>NUCLEOTIDE SEQUENCE [LARGE SCALE GENOMIC DNA]</scope>
    <source>
        <strain evidence="23">cv. AL8/78</strain>
    </source>
</reference>
<feature type="transmembrane region" description="Helical" evidence="19">
    <location>
        <begin position="309"/>
        <end position="332"/>
    </location>
</feature>
<feature type="domain" description="Protein kinase" evidence="20">
    <location>
        <begin position="370"/>
        <end position="622"/>
    </location>
</feature>
<feature type="binding site" evidence="17">
    <location>
        <position position="398"/>
    </location>
    <ligand>
        <name>ATP</name>
        <dbReference type="ChEBI" id="CHEBI:30616"/>
    </ligand>
</feature>